<keyword evidence="7" id="KW-0539">Nucleus</keyword>
<accession>A0A167DV21</accession>
<evidence type="ECO:0000259" key="9">
    <source>
        <dbReference type="Pfam" id="PF23769"/>
    </source>
</evidence>
<dbReference type="OrthoDB" id="4096at2759"/>
<evidence type="ECO:0000256" key="2">
    <source>
        <dbReference type="ARBA" id="ARBA00022517"/>
    </source>
</evidence>
<keyword evidence="5" id="KW-0677">Repeat</keyword>
<keyword evidence="11" id="KW-1185">Reference proteome</keyword>
<dbReference type="EMBL" id="CP014501">
    <property type="protein sequence ID" value="ANB13325.1"/>
    <property type="molecule type" value="Genomic_DNA"/>
</dbReference>
<dbReference type="SMART" id="SM00320">
    <property type="entry name" value="WD40"/>
    <property type="match status" value="4"/>
</dbReference>
<name>A0A167DV21_9ASCO</name>
<evidence type="ECO:0000256" key="7">
    <source>
        <dbReference type="ARBA" id="ARBA00023242"/>
    </source>
</evidence>
<dbReference type="GO" id="GO:0006364">
    <property type="term" value="P:rRNA processing"/>
    <property type="evidence" value="ECO:0007669"/>
    <property type="project" value="UniProtKB-KW"/>
</dbReference>
<dbReference type="GO" id="GO:0032040">
    <property type="term" value="C:small-subunit processome"/>
    <property type="evidence" value="ECO:0007669"/>
    <property type="project" value="InterPro"/>
</dbReference>
<gene>
    <name evidence="10" type="primary">NAN1</name>
    <name evidence="10" type="ORF">AWJ20_1611</name>
</gene>
<keyword evidence="4 8" id="KW-0853">WD repeat</keyword>
<dbReference type="Pfam" id="PF23869">
    <property type="entry name" value="Beta-prop_WDR75_1st"/>
    <property type="match status" value="1"/>
</dbReference>
<feature type="repeat" description="WD" evidence="8">
    <location>
        <begin position="248"/>
        <end position="289"/>
    </location>
</feature>
<organism evidence="10 11">
    <name type="scientific">Sugiyamaella lignohabitans</name>
    <dbReference type="NCBI Taxonomy" id="796027"/>
    <lineage>
        <taxon>Eukaryota</taxon>
        <taxon>Fungi</taxon>
        <taxon>Dikarya</taxon>
        <taxon>Ascomycota</taxon>
        <taxon>Saccharomycotina</taxon>
        <taxon>Dipodascomycetes</taxon>
        <taxon>Dipodascales</taxon>
        <taxon>Trichomonascaceae</taxon>
        <taxon>Sugiyamaella</taxon>
    </lineage>
</organism>
<evidence type="ECO:0000256" key="5">
    <source>
        <dbReference type="ARBA" id="ARBA00022737"/>
    </source>
</evidence>
<dbReference type="Gene3D" id="2.130.10.10">
    <property type="entry name" value="YVTN repeat-like/Quinoprotein amine dehydrogenase"/>
    <property type="match status" value="2"/>
</dbReference>
<dbReference type="SUPFAM" id="SSF50978">
    <property type="entry name" value="WD40 repeat-like"/>
    <property type="match status" value="2"/>
</dbReference>
<dbReference type="PROSITE" id="PS50294">
    <property type="entry name" value="WD_REPEATS_REGION"/>
    <property type="match status" value="1"/>
</dbReference>
<dbReference type="InterPro" id="IPR036322">
    <property type="entry name" value="WD40_repeat_dom_sf"/>
</dbReference>
<evidence type="ECO:0000313" key="10">
    <source>
        <dbReference type="EMBL" id="ANB13325.1"/>
    </source>
</evidence>
<dbReference type="InterPro" id="IPR057644">
    <property type="entry name" value="Beta-prop_WDR75_2nd"/>
</dbReference>
<sequence length="797" mass="88381">MSEDPSRRKKAVGPTYTSSRAWKVTSTVGGRFPNINPIFTPDKNHFIVLTSLELRVYSKTTKQIVRSIPVDQINEVTDLQLCEQSTSFVVIARSTGKYELVNWLDKNAEKIVIDVKFPIHKIISRSDSELVIYSEKHGIVSLTKNVESGEWEGLTPIIQIKGAKTFAISASKKYIAFYSSTKSGETISVGKLDKSYKLVSEKVIKRTRAISSIAISDKGILAVGSVTGVIDLYYDIFGTSGEPLVRALKWHVDSVLSLSFSLNDDYLLSGGKERVLVFWQLETDNTQFLPRLEGDITDIYVDPNSQLYALSLQGDQLVILSSIDLASRFQVSGIKAVFSKVPGDPEKERKRRRNKDWDQINVADYTTAYYINPQTKHAYFPTRNGSQIQVYDTTRDQQLTVFSAASAIQTGKVRSESVIEDPIVTHVVFTADGNWMATIDVRTSPVIDRLLSKDDKEINLKFWSRNQKSNEVRWDLATRVSAPHGLNKSIVDIIPTISGHGFITAAQDGGIRLWKPANVDEIASTARTVTWGVRRFLPPTAMTSTAVSVSSSSDGSVLVLGYESTLRLIDGVNFRAIRTLPNILGSRVRHVQIVGSKLVALSKTRLVVWDLLTNRQVWSIQVHSTTHGKRLLAIDTINETVALAVNFFARDFKVVSRLFIFRLDTPMPIHIESHPYAISALNHLTGTGNFSFMNVNGCISQLSSGTKAGLHRAGLAVIGSANSEENDFNSGLKSLYEAQKREAKIANPAGDDLNTTIHDQVLSIHSFDRVFDDALHITSLESLMEGVLSITSPRLLD</sequence>
<feature type="domain" description="WD repeat-containing protein 75 second beta-propeller" evidence="9">
    <location>
        <begin position="371"/>
        <end position="672"/>
    </location>
</feature>
<dbReference type="PANTHER" id="PTHR44215">
    <property type="entry name" value="WD REPEAT-CONTAINING PROTEIN 75"/>
    <property type="match status" value="1"/>
</dbReference>
<dbReference type="KEGG" id="slb:AWJ20_1611"/>
<dbReference type="InterPro" id="IPR015943">
    <property type="entry name" value="WD40/YVTN_repeat-like_dom_sf"/>
</dbReference>
<dbReference type="RefSeq" id="XP_018735802.1">
    <property type="nucleotide sequence ID" value="XM_018878506.1"/>
</dbReference>
<dbReference type="SUPFAM" id="SSF69322">
    <property type="entry name" value="Tricorn protease domain 2"/>
    <property type="match status" value="1"/>
</dbReference>
<evidence type="ECO:0000256" key="6">
    <source>
        <dbReference type="ARBA" id="ARBA00023163"/>
    </source>
</evidence>
<dbReference type="InterPro" id="IPR001680">
    <property type="entry name" value="WD40_rpt"/>
</dbReference>
<dbReference type="InterPro" id="IPR053826">
    <property type="entry name" value="WDR75"/>
</dbReference>
<dbReference type="GO" id="GO:0003723">
    <property type="term" value="F:RNA binding"/>
    <property type="evidence" value="ECO:0007669"/>
    <property type="project" value="InterPro"/>
</dbReference>
<dbReference type="Pfam" id="PF23769">
    <property type="entry name" value="Beta-prop_WDR75_2nd"/>
    <property type="match status" value="1"/>
</dbReference>
<evidence type="ECO:0000256" key="8">
    <source>
        <dbReference type="PROSITE-ProRule" id="PRU00221"/>
    </source>
</evidence>
<dbReference type="Proteomes" id="UP000189580">
    <property type="component" value="Chromosome a"/>
</dbReference>
<keyword evidence="3" id="KW-0698">rRNA processing</keyword>
<protein>
    <submittedName>
        <fullName evidence="10">Nan1p</fullName>
    </submittedName>
</protein>
<evidence type="ECO:0000256" key="1">
    <source>
        <dbReference type="ARBA" id="ARBA00004604"/>
    </source>
</evidence>
<dbReference type="GO" id="GO:2000234">
    <property type="term" value="P:positive regulation of rRNA processing"/>
    <property type="evidence" value="ECO:0007669"/>
    <property type="project" value="TreeGrafter"/>
</dbReference>
<keyword evidence="2" id="KW-0690">Ribosome biogenesis</keyword>
<proteinExistence type="predicted"/>
<dbReference type="AlphaFoldDB" id="A0A167DV21"/>
<evidence type="ECO:0000256" key="4">
    <source>
        <dbReference type="ARBA" id="ARBA00022574"/>
    </source>
</evidence>
<evidence type="ECO:0000313" key="11">
    <source>
        <dbReference type="Proteomes" id="UP000189580"/>
    </source>
</evidence>
<evidence type="ECO:0000256" key="3">
    <source>
        <dbReference type="ARBA" id="ARBA00022552"/>
    </source>
</evidence>
<dbReference type="GO" id="GO:0045943">
    <property type="term" value="P:positive regulation of transcription by RNA polymerase I"/>
    <property type="evidence" value="ECO:0007669"/>
    <property type="project" value="InterPro"/>
</dbReference>
<dbReference type="PANTHER" id="PTHR44215:SF1">
    <property type="entry name" value="WD REPEAT-CONTAINING PROTEIN 75"/>
    <property type="match status" value="1"/>
</dbReference>
<dbReference type="GeneID" id="30033433"/>
<dbReference type="PROSITE" id="PS50082">
    <property type="entry name" value="WD_REPEATS_2"/>
    <property type="match status" value="1"/>
</dbReference>
<reference evidence="10 11" key="1">
    <citation type="submission" date="2016-02" db="EMBL/GenBank/DDBJ databases">
        <title>Complete genome sequence and transcriptome regulation of the pentose utilising yeast Sugiyamaella lignohabitans.</title>
        <authorList>
            <person name="Bellasio M."/>
            <person name="Peymann A."/>
            <person name="Valli M."/>
            <person name="Sipitzky M."/>
            <person name="Graf A."/>
            <person name="Sauer M."/>
            <person name="Marx H."/>
            <person name="Mattanovich D."/>
        </authorList>
    </citation>
    <scope>NUCLEOTIDE SEQUENCE [LARGE SCALE GENOMIC DNA]</scope>
    <source>
        <strain evidence="10 11">CBS 10342</strain>
    </source>
</reference>
<keyword evidence="6" id="KW-0804">Transcription</keyword>
<comment type="subcellular location">
    <subcellularLocation>
        <location evidence="1">Nucleus</location>
        <location evidence="1">Nucleolus</location>
    </subcellularLocation>
</comment>